<name>A0A6A6XET2_9PLEO</name>
<dbReference type="SUPFAM" id="SSF51197">
    <property type="entry name" value="Clavaminate synthase-like"/>
    <property type="match status" value="1"/>
</dbReference>
<feature type="region of interest" description="Disordered" evidence="1">
    <location>
        <begin position="394"/>
        <end position="451"/>
    </location>
</feature>
<gene>
    <name evidence="2" type="ORF">K505DRAFT_360987</name>
</gene>
<feature type="compositionally biased region" description="Basic and acidic residues" evidence="1">
    <location>
        <begin position="403"/>
        <end position="438"/>
    </location>
</feature>
<dbReference type="OrthoDB" id="3790934at2759"/>
<proteinExistence type="predicted"/>
<protein>
    <submittedName>
        <fullName evidence="2">Uncharacterized protein</fullName>
    </submittedName>
</protein>
<organism evidence="2 3">
    <name type="scientific">Melanomma pulvis-pyrius CBS 109.77</name>
    <dbReference type="NCBI Taxonomy" id="1314802"/>
    <lineage>
        <taxon>Eukaryota</taxon>
        <taxon>Fungi</taxon>
        <taxon>Dikarya</taxon>
        <taxon>Ascomycota</taxon>
        <taxon>Pezizomycotina</taxon>
        <taxon>Dothideomycetes</taxon>
        <taxon>Pleosporomycetidae</taxon>
        <taxon>Pleosporales</taxon>
        <taxon>Melanommataceae</taxon>
        <taxon>Melanomma</taxon>
    </lineage>
</organism>
<sequence length="451" mass="50866">MNSTNLPCEPSVFPPNEVLNRVRNCTATDASEVEDIIVDGKVRLLTYSTGKDFIRKYGVTPGHQRTPGPVSVPPYLMKILLRDSAKDNNINFSSAQSLGDVDVAAAEELIENLQEYAYRGNGTVIRLLCPKLESVLDQQPLKEPGMAFEIKSEVIAMPFGGTLNLVHSEMANWIQDHALTGIKVWVVYPPSVQNLGQMGLYYERVSQGNELNHFETCKSLQGGVTILQKPGQKVWIPPFCPTVVLALTTCTSFSTRFAMVDGTLQKLQNIPLLRAKSLRNRTEKKQKEEQRLLARQICKELQTILTEDEEGVDPHKIIILIAGQWEQLKDDLRLLLQDGVVEGKKRIKPKSILKFWARGILKLGLKECPICEIHVGDVKKRNWLVEHFLQHHWEPSGKPQKRKRDDRLISIIKEDNRHGDEDDSRKKKARLQVDEGKGKGSVGDMNPDTLT</sequence>
<dbReference type="Proteomes" id="UP000799757">
    <property type="component" value="Unassembled WGS sequence"/>
</dbReference>
<evidence type="ECO:0000313" key="3">
    <source>
        <dbReference type="Proteomes" id="UP000799757"/>
    </source>
</evidence>
<accession>A0A6A6XET2</accession>
<evidence type="ECO:0000313" key="2">
    <source>
        <dbReference type="EMBL" id="KAF2794553.1"/>
    </source>
</evidence>
<evidence type="ECO:0000256" key="1">
    <source>
        <dbReference type="SAM" id="MobiDB-lite"/>
    </source>
</evidence>
<keyword evidence="3" id="KW-1185">Reference proteome</keyword>
<reference evidence="2" key="1">
    <citation type="journal article" date="2020" name="Stud. Mycol.">
        <title>101 Dothideomycetes genomes: a test case for predicting lifestyles and emergence of pathogens.</title>
        <authorList>
            <person name="Haridas S."/>
            <person name="Albert R."/>
            <person name="Binder M."/>
            <person name="Bloem J."/>
            <person name="Labutti K."/>
            <person name="Salamov A."/>
            <person name="Andreopoulos B."/>
            <person name="Baker S."/>
            <person name="Barry K."/>
            <person name="Bills G."/>
            <person name="Bluhm B."/>
            <person name="Cannon C."/>
            <person name="Castanera R."/>
            <person name="Culley D."/>
            <person name="Daum C."/>
            <person name="Ezra D."/>
            <person name="Gonzalez J."/>
            <person name="Henrissat B."/>
            <person name="Kuo A."/>
            <person name="Liang C."/>
            <person name="Lipzen A."/>
            <person name="Lutzoni F."/>
            <person name="Magnuson J."/>
            <person name="Mondo S."/>
            <person name="Nolan M."/>
            <person name="Ohm R."/>
            <person name="Pangilinan J."/>
            <person name="Park H.-J."/>
            <person name="Ramirez L."/>
            <person name="Alfaro M."/>
            <person name="Sun H."/>
            <person name="Tritt A."/>
            <person name="Yoshinaga Y."/>
            <person name="Zwiers L.-H."/>
            <person name="Turgeon B."/>
            <person name="Goodwin S."/>
            <person name="Spatafora J."/>
            <person name="Crous P."/>
            <person name="Grigoriev I."/>
        </authorList>
    </citation>
    <scope>NUCLEOTIDE SEQUENCE</scope>
    <source>
        <strain evidence="2">CBS 109.77</strain>
    </source>
</reference>
<dbReference type="AlphaFoldDB" id="A0A6A6XET2"/>
<dbReference type="EMBL" id="MU001887">
    <property type="protein sequence ID" value="KAF2794553.1"/>
    <property type="molecule type" value="Genomic_DNA"/>
</dbReference>